<feature type="domain" description="C3H1-type" evidence="7">
    <location>
        <begin position="74"/>
        <end position="96"/>
    </location>
</feature>
<evidence type="ECO:0000256" key="1">
    <source>
        <dbReference type="ARBA" id="ARBA00022723"/>
    </source>
</evidence>
<dbReference type="GO" id="GO:0000398">
    <property type="term" value="P:mRNA splicing, via spliceosome"/>
    <property type="evidence" value="ECO:0007669"/>
    <property type="project" value="InterPro"/>
</dbReference>
<gene>
    <name evidence="8" type="ORF">ES288_D07G124600v1</name>
</gene>
<dbReference type="Proteomes" id="UP000323506">
    <property type="component" value="Chromosome D07"/>
</dbReference>
<keyword evidence="3 5" id="KW-0863">Zinc-finger</keyword>
<feature type="compositionally biased region" description="Basic and acidic residues" evidence="6">
    <location>
        <begin position="154"/>
        <end position="168"/>
    </location>
</feature>
<evidence type="ECO:0000259" key="7">
    <source>
        <dbReference type="PROSITE" id="PS50103"/>
    </source>
</evidence>
<evidence type="ECO:0000256" key="5">
    <source>
        <dbReference type="PROSITE-ProRule" id="PRU00723"/>
    </source>
</evidence>
<keyword evidence="1 5" id="KW-0479">Metal-binding</keyword>
<name>A0A5D2C067_GOSDA</name>
<dbReference type="PROSITE" id="PS50103">
    <property type="entry name" value="ZF_C3H1"/>
    <property type="match status" value="1"/>
</dbReference>
<feature type="compositionally biased region" description="Basic residues" evidence="6">
    <location>
        <begin position="144"/>
        <end position="153"/>
    </location>
</feature>
<dbReference type="InterPro" id="IPR000571">
    <property type="entry name" value="Znf_CCCH"/>
</dbReference>
<evidence type="ECO:0000313" key="8">
    <source>
        <dbReference type="EMBL" id="TYG61156.1"/>
    </source>
</evidence>
<evidence type="ECO:0000256" key="3">
    <source>
        <dbReference type="ARBA" id="ARBA00022771"/>
    </source>
</evidence>
<protein>
    <recommendedName>
        <fullName evidence="7">C3H1-type domain-containing protein</fullName>
    </recommendedName>
</protein>
<accession>A0A5D2C067</accession>
<evidence type="ECO:0000256" key="2">
    <source>
        <dbReference type="ARBA" id="ARBA00022737"/>
    </source>
</evidence>
<dbReference type="GO" id="GO:0089701">
    <property type="term" value="C:U2AF complex"/>
    <property type="evidence" value="ECO:0007669"/>
    <property type="project" value="InterPro"/>
</dbReference>
<feature type="compositionally biased region" description="Basic and acidic residues" evidence="6">
    <location>
        <begin position="133"/>
        <end position="143"/>
    </location>
</feature>
<evidence type="ECO:0000256" key="6">
    <source>
        <dbReference type="SAM" id="MobiDB-lite"/>
    </source>
</evidence>
<dbReference type="GO" id="GO:0008270">
    <property type="term" value="F:zinc ion binding"/>
    <property type="evidence" value="ECO:0007669"/>
    <property type="project" value="UniProtKB-KW"/>
</dbReference>
<keyword evidence="4 5" id="KW-0862">Zinc</keyword>
<dbReference type="InterPro" id="IPR009145">
    <property type="entry name" value="U2AF_small"/>
</dbReference>
<feature type="zinc finger region" description="C3H1-type" evidence="5">
    <location>
        <begin position="74"/>
        <end position="96"/>
    </location>
</feature>
<dbReference type="GO" id="GO:0003723">
    <property type="term" value="F:RNA binding"/>
    <property type="evidence" value="ECO:0007669"/>
    <property type="project" value="InterPro"/>
</dbReference>
<evidence type="ECO:0000256" key="4">
    <source>
        <dbReference type="ARBA" id="ARBA00022833"/>
    </source>
</evidence>
<organism evidence="8 9">
    <name type="scientific">Gossypium darwinii</name>
    <name type="common">Darwin's cotton</name>
    <name type="synonym">Gossypium barbadense var. darwinii</name>
    <dbReference type="NCBI Taxonomy" id="34276"/>
    <lineage>
        <taxon>Eukaryota</taxon>
        <taxon>Viridiplantae</taxon>
        <taxon>Streptophyta</taxon>
        <taxon>Embryophyta</taxon>
        <taxon>Tracheophyta</taxon>
        <taxon>Spermatophyta</taxon>
        <taxon>Magnoliopsida</taxon>
        <taxon>eudicotyledons</taxon>
        <taxon>Gunneridae</taxon>
        <taxon>Pentapetalae</taxon>
        <taxon>rosids</taxon>
        <taxon>malvids</taxon>
        <taxon>Malvales</taxon>
        <taxon>Malvaceae</taxon>
        <taxon>Malvoideae</taxon>
        <taxon>Gossypium</taxon>
    </lineage>
</organism>
<keyword evidence="2" id="KW-0677">Repeat</keyword>
<proteinExistence type="predicted"/>
<dbReference type="PANTHER" id="PTHR12620">
    <property type="entry name" value="U2 SNRNP AUXILIARY FACTOR, SMALL SUBUNIT"/>
    <property type="match status" value="1"/>
</dbReference>
<dbReference type="AlphaFoldDB" id="A0A5D2C067"/>
<dbReference type="EMBL" id="CM017707">
    <property type="protein sequence ID" value="TYG61156.1"/>
    <property type="molecule type" value="Genomic_DNA"/>
</dbReference>
<evidence type="ECO:0000313" key="9">
    <source>
        <dbReference type="Proteomes" id="UP000323506"/>
    </source>
</evidence>
<reference evidence="8 9" key="1">
    <citation type="submission" date="2019-06" db="EMBL/GenBank/DDBJ databases">
        <title>WGS assembly of Gossypium darwinii.</title>
        <authorList>
            <person name="Chen Z.J."/>
            <person name="Sreedasyam A."/>
            <person name="Ando A."/>
            <person name="Song Q."/>
            <person name="De L."/>
            <person name="Hulse-Kemp A."/>
            <person name="Ding M."/>
            <person name="Ye W."/>
            <person name="Kirkbride R."/>
            <person name="Jenkins J."/>
            <person name="Plott C."/>
            <person name="Lovell J."/>
            <person name="Lin Y.-M."/>
            <person name="Vaughn R."/>
            <person name="Liu B."/>
            <person name="Li W."/>
            <person name="Simpson S."/>
            <person name="Scheffler B."/>
            <person name="Saski C."/>
            <person name="Grover C."/>
            <person name="Hu G."/>
            <person name="Conover J."/>
            <person name="Carlson J."/>
            <person name="Shu S."/>
            <person name="Boston L."/>
            <person name="Williams M."/>
            <person name="Peterson D."/>
            <person name="Mcgee K."/>
            <person name="Jones D."/>
            <person name="Wendel J."/>
            <person name="Stelly D."/>
            <person name="Grimwood J."/>
            <person name="Schmutz J."/>
        </authorList>
    </citation>
    <scope>NUCLEOTIDE SEQUENCE [LARGE SCALE GENOMIC DNA]</scope>
    <source>
        <strain evidence="8">1808015.09</strain>
    </source>
</reference>
<keyword evidence="9" id="KW-1185">Reference proteome</keyword>
<feature type="region of interest" description="Disordered" evidence="6">
    <location>
        <begin position="124"/>
        <end position="168"/>
    </location>
</feature>
<sequence length="189" mass="22854">MAEHLTSIFGTKKDRVNCPFYFKISTCRQSYYPPLQYELSKYVEIESLNLWDNLADHMRIIVDFLPVTGFCGATCRQYDENTCNHGGYCNFMHLYRISRSRRRRSHSRSKSRHFRRFRTNCEEHSYGGHGHSKRYDDRDNYHEGRRKRNKEKRAKIEQSNWEREQQENAKIIDKDVANDNIENRNNRYV</sequence>